<evidence type="ECO:0000313" key="3">
    <source>
        <dbReference type="EMBL" id="TVO53455.1"/>
    </source>
</evidence>
<organism evidence="3 4">
    <name type="scientific">Denitromonas halophila</name>
    <dbReference type="NCBI Taxonomy" id="1629404"/>
    <lineage>
        <taxon>Bacteria</taxon>
        <taxon>Pseudomonadati</taxon>
        <taxon>Pseudomonadota</taxon>
        <taxon>Betaproteobacteria</taxon>
        <taxon>Rhodocyclales</taxon>
        <taxon>Zoogloeaceae</taxon>
        <taxon>Denitromonas</taxon>
    </lineage>
</organism>
<feature type="chain" id="PRO_5021733512" evidence="1">
    <location>
        <begin position="19"/>
        <end position="177"/>
    </location>
</feature>
<dbReference type="InterPro" id="IPR018637">
    <property type="entry name" value="DUF2059"/>
</dbReference>
<name>A0A557QKL5_9RHOO</name>
<evidence type="ECO:0000256" key="1">
    <source>
        <dbReference type="SAM" id="SignalP"/>
    </source>
</evidence>
<accession>A0A557QKL5</accession>
<keyword evidence="1" id="KW-0732">Signal</keyword>
<sequence>MKTYILLLSLIASNLAYGQTQSANNDAEKNAVVAKIMDKLNMNRLVEQQIGALVSMVKNQAPLVVAEANIPIPQRGKATRTIVAELETIYVPLVSASKSITVAAYTAAFTLSEPKELLAFYETPLGSKLATELPRLQAEGMKKANIEGQRLTSQAFCTAFAKLKTQGINGGIPPFCK</sequence>
<proteinExistence type="predicted"/>
<dbReference type="Pfam" id="PF09832">
    <property type="entry name" value="DUF2059"/>
    <property type="match status" value="1"/>
</dbReference>
<evidence type="ECO:0000313" key="4">
    <source>
        <dbReference type="Proteomes" id="UP000319502"/>
    </source>
</evidence>
<protein>
    <submittedName>
        <fullName evidence="3">DUF2059 domain-containing protein</fullName>
    </submittedName>
</protein>
<dbReference type="OrthoDB" id="8589964at2"/>
<gene>
    <name evidence="3" type="ORF">FHP91_16935</name>
</gene>
<feature type="signal peptide" evidence="1">
    <location>
        <begin position="1"/>
        <end position="18"/>
    </location>
</feature>
<dbReference type="Proteomes" id="UP000319502">
    <property type="component" value="Unassembled WGS sequence"/>
</dbReference>
<evidence type="ECO:0000259" key="2">
    <source>
        <dbReference type="Pfam" id="PF09832"/>
    </source>
</evidence>
<dbReference type="EMBL" id="VMNK01000015">
    <property type="protein sequence ID" value="TVO53455.1"/>
    <property type="molecule type" value="Genomic_DNA"/>
</dbReference>
<feature type="domain" description="DUF2059" evidence="2">
    <location>
        <begin position="101"/>
        <end position="152"/>
    </location>
</feature>
<keyword evidence="4" id="KW-1185">Reference proteome</keyword>
<dbReference type="RefSeq" id="WP_144310683.1">
    <property type="nucleotide sequence ID" value="NZ_VMNK01000015.1"/>
</dbReference>
<comment type="caution">
    <text evidence="3">The sequence shown here is derived from an EMBL/GenBank/DDBJ whole genome shotgun (WGS) entry which is preliminary data.</text>
</comment>
<reference evidence="3 4" key="1">
    <citation type="submission" date="2019-07" db="EMBL/GenBank/DDBJ databases">
        <title>The pathways for chlorine oxyanion respiration interact through the shared metabolite chlorate.</title>
        <authorList>
            <person name="Barnum T.P."/>
            <person name="Cheng Y."/>
            <person name="Hill K.A."/>
            <person name="Lucas L.N."/>
            <person name="Carlson H.K."/>
            <person name="Coates J.D."/>
        </authorList>
    </citation>
    <scope>NUCLEOTIDE SEQUENCE [LARGE SCALE GENOMIC DNA]</scope>
    <source>
        <strain evidence="3 4">SFB-3</strain>
    </source>
</reference>
<dbReference type="AlphaFoldDB" id="A0A557QKL5"/>